<evidence type="ECO:0000256" key="3">
    <source>
        <dbReference type="ARBA" id="ARBA00022737"/>
    </source>
</evidence>
<gene>
    <name evidence="8" type="ORF">KQX54_014337</name>
</gene>
<reference evidence="8 9" key="1">
    <citation type="journal article" date="2021" name="J. Hered.">
        <title>A chromosome-level genome assembly of the parasitoid wasp, Cotesia glomerata (Hymenoptera: Braconidae).</title>
        <authorList>
            <person name="Pinto B.J."/>
            <person name="Weis J.J."/>
            <person name="Gamble T."/>
            <person name="Ode P.J."/>
            <person name="Paul R."/>
            <person name="Zaspel J.M."/>
        </authorList>
    </citation>
    <scope>NUCLEOTIDE SEQUENCE [LARGE SCALE GENOMIC DNA]</scope>
    <source>
        <strain evidence="8">CgM1</strain>
    </source>
</reference>
<dbReference type="PANTHER" id="PTHR23301:SF0">
    <property type="entry name" value="CHITIN-BINDING TYPE-2 DOMAIN-CONTAINING PROTEIN-RELATED"/>
    <property type="match status" value="1"/>
</dbReference>
<dbReference type="AlphaFoldDB" id="A0AAV7J4C9"/>
<evidence type="ECO:0000256" key="1">
    <source>
        <dbReference type="ARBA" id="ARBA00022669"/>
    </source>
</evidence>
<keyword evidence="5" id="KW-0325">Glycoprotein</keyword>
<keyword evidence="3" id="KW-0677">Repeat</keyword>
<dbReference type="Pfam" id="PF01607">
    <property type="entry name" value="CBM_14"/>
    <property type="match status" value="2"/>
</dbReference>
<keyword evidence="9" id="KW-1185">Reference proteome</keyword>
<dbReference type="SMART" id="SM00494">
    <property type="entry name" value="ChtBD2"/>
    <property type="match status" value="2"/>
</dbReference>
<evidence type="ECO:0000259" key="7">
    <source>
        <dbReference type="PROSITE" id="PS50940"/>
    </source>
</evidence>
<dbReference type="InterPro" id="IPR002557">
    <property type="entry name" value="Chitin-bd_dom"/>
</dbReference>
<feature type="compositionally biased region" description="Low complexity" evidence="6">
    <location>
        <begin position="112"/>
        <end position="126"/>
    </location>
</feature>
<keyword evidence="1" id="KW-0147">Chitin-binding</keyword>
<feature type="region of interest" description="Disordered" evidence="6">
    <location>
        <begin position="112"/>
        <end position="148"/>
    </location>
</feature>
<evidence type="ECO:0000256" key="4">
    <source>
        <dbReference type="ARBA" id="ARBA00023157"/>
    </source>
</evidence>
<dbReference type="Proteomes" id="UP000826195">
    <property type="component" value="Unassembled WGS sequence"/>
</dbReference>
<feature type="domain" description="Chitin-binding type-2" evidence="7">
    <location>
        <begin position="20"/>
        <end position="75"/>
    </location>
</feature>
<evidence type="ECO:0000256" key="2">
    <source>
        <dbReference type="ARBA" id="ARBA00022729"/>
    </source>
</evidence>
<keyword evidence="2" id="KW-0732">Signal</keyword>
<evidence type="ECO:0000256" key="6">
    <source>
        <dbReference type="SAM" id="MobiDB-lite"/>
    </source>
</evidence>
<feature type="domain" description="Chitin-binding type-2" evidence="7">
    <location>
        <begin position="214"/>
        <end position="268"/>
    </location>
</feature>
<dbReference type="Gene3D" id="2.170.140.10">
    <property type="entry name" value="Chitin binding domain"/>
    <property type="match status" value="1"/>
</dbReference>
<dbReference type="SUPFAM" id="SSF57625">
    <property type="entry name" value="Invertebrate chitin-binding proteins"/>
    <property type="match status" value="2"/>
</dbReference>
<proteinExistence type="predicted"/>
<dbReference type="InterPro" id="IPR051940">
    <property type="entry name" value="Chitin_bind-dev_reg"/>
</dbReference>
<name>A0AAV7J4C9_COTGL</name>
<organism evidence="8 9">
    <name type="scientific">Cotesia glomerata</name>
    <name type="common">Lepidopteran parasitic wasp</name>
    <name type="synonym">Apanteles glomeratus</name>
    <dbReference type="NCBI Taxonomy" id="32391"/>
    <lineage>
        <taxon>Eukaryota</taxon>
        <taxon>Metazoa</taxon>
        <taxon>Ecdysozoa</taxon>
        <taxon>Arthropoda</taxon>
        <taxon>Hexapoda</taxon>
        <taxon>Insecta</taxon>
        <taxon>Pterygota</taxon>
        <taxon>Neoptera</taxon>
        <taxon>Endopterygota</taxon>
        <taxon>Hymenoptera</taxon>
        <taxon>Apocrita</taxon>
        <taxon>Ichneumonoidea</taxon>
        <taxon>Braconidae</taxon>
        <taxon>Microgastrinae</taxon>
        <taxon>Cotesia</taxon>
    </lineage>
</organism>
<dbReference type="InterPro" id="IPR036508">
    <property type="entry name" value="Chitin-bd_dom_sf"/>
</dbReference>
<accession>A0AAV7J4C9</accession>
<protein>
    <recommendedName>
        <fullName evidence="7">Chitin-binding type-2 domain-containing protein</fullName>
    </recommendedName>
</protein>
<evidence type="ECO:0000256" key="5">
    <source>
        <dbReference type="ARBA" id="ARBA00023180"/>
    </source>
</evidence>
<dbReference type="PANTHER" id="PTHR23301">
    <property type="entry name" value="CHITIN BINDING PERITROPHIN-A"/>
    <property type="match status" value="1"/>
</dbReference>
<comment type="caution">
    <text evidence="8">The sequence shown here is derived from an EMBL/GenBank/DDBJ whole genome shotgun (WGS) entry which is preliminary data.</text>
</comment>
<keyword evidence="4" id="KW-1015">Disulfide bond</keyword>
<dbReference type="EMBL" id="JAHXZJ010000001">
    <property type="protein sequence ID" value="KAH0567815.1"/>
    <property type="molecule type" value="Genomic_DNA"/>
</dbReference>
<sequence>MFRICDQSCILSEPTLQPYARRCPDPNGRYRSQTNCSEFYVCLVGSPIKFSCPRGLVYNDRVSVCDYPYNVDCQGAVTPMPIWSDPVEYPDNSENSSNEYFSSSSSMNFGNSSTTGISDSSYSDGSQFPETSRKPPQTTFPSGPYPQNLWKLRSLSEIEKQRSITIQSDKNNQYQSEDGVTQNTTSYIQKDLIDASVVYNQQMTEHVIQNESMKLSCENGKILRLDDTCSNVVVCKNHKPQLITCDPGFTYDLQLEACQNHTTAECSVLTFGKFYE</sequence>
<dbReference type="GO" id="GO:0005576">
    <property type="term" value="C:extracellular region"/>
    <property type="evidence" value="ECO:0007669"/>
    <property type="project" value="InterPro"/>
</dbReference>
<dbReference type="GO" id="GO:0008061">
    <property type="term" value="F:chitin binding"/>
    <property type="evidence" value="ECO:0007669"/>
    <property type="project" value="UniProtKB-KW"/>
</dbReference>
<dbReference type="PROSITE" id="PS50940">
    <property type="entry name" value="CHIT_BIND_II"/>
    <property type="match status" value="2"/>
</dbReference>
<feature type="compositionally biased region" description="Polar residues" evidence="6">
    <location>
        <begin position="128"/>
        <end position="141"/>
    </location>
</feature>
<evidence type="ECO:0000313" key="8">
    <source>
        <dbReference type="EMBL" id="KAH0567815.1"/>
    </source>
</evidence>
<evidence type="ECO:0000313" key="9">
    <source>
        <dbReference type="Proteomes" id="UP000826195"/>
    </source>
</evidence>